<dbReference type="SMART" id="SM00213">
    <property type="entry name" value="UBQ"/>
    <property type="match status" value="1"/>
</dbReference>
<name>A0A2Z6R861_9GLOM</name>
<dbReference type="SUPFAM" id="SSF54236">
    <property type="entry name" value="Ubiquitin-like"/>
    <property type="match status" value="1"/>
</dbReference>
<evidence type="ECO:0000313" key="4">
    <source>
        <dbReference type="EMBL" id="GES76878.1"/>
    </source>
</evidence>
<dbReference type="PANTHER" id="PTHR10562">
    <property type="entry name" value="SMALL UBIQUITIN-RELATED MODIFIER"/>
    <property type="match status" value="1"/>
</dbReference>
<dbReference type="InterPro" id="IPR000626">
    <property type="entry name" value="Ubiquitin-like_dom"/>
</dbReference>
<dbReference type="InterPro" id="IPR022617">
    <property type="entry name" value="Rad60/SUMO-like_dom"/>
</dbReference>
<reference evidence="3 5" key="1">
    <citation type="submission" date="2017-11" db="EMBL/GenBank/DDBJ databases">
        <title>The genome of Rhizophagus clarus HR1 reveals common genetic basis of auxotrophy among arbuscular mycorrhizal fungi.</title>
        <authorList>
            <person name="Kobayashi Y."/>
        </authorList>
    </citation>
    <scope>NUCLEOTIDE SEQUENCE [LARGE SCALE GENOMIC DNA]</scope>
    <source>
        <strain evidence="3 5">HR1</strain>
    </source>
</reference>
<dbReference type="Gene3D" id="3.10.20.90">
    <property type="entry name" value="Phosphatidylinositol 3-kinase Catalytic Subunit, Chain A, domain 1"/>
    <property type="match status" value="1"/>
</dbReference>
<dbReference type="Proteomes" id="UP000615446">
    <property type="component" value="Unassembled WGS sequence"/>
</dbReference>
<evidence type="ECO:0000313" key="3">
    <source>
        <dbReference type="EMBL" id="GBB98507.1"/>
    </source>
</evidence>
<dbReference type="Proteomes" id="UP000247702">
    <property type="component" value="Unassembled WGS sequence"/>
</dbReference>
<sequence>MAFDDQSPSQLIRTAAPDPFISLRVIGNDRNEMTFRVKKAKPLQKLMEIYSERNGLTIGTLRFLYDGFRIKNEDTPESLEMENGDAIDVMVEQTGGGFLNLWI</sequence>
<proteinExistence type="predicted"/>
<dbReference type="PROSITE" id="PS50053">
    <property type="entry name" value="UBIQUITIN_2"/>
    <property type="match status" value="1"/>
</dbReference>
<dbReference type="EMBL" id="BEXD01002502">
    <property type="protein sequence ID" value="GBB98507.1"/>
    <property type="molecule type" value="Genomic_DNA"/>
</dbReference>
<evidence type="ECO:0000313" key="2">
    <source>
        <dbReference type="EMBL" id="GBB89144.1"/>
    </source>
</evidence>
<reference evidence="4" key="2">
    <citation type="submission" date="2019-10" db="EMBL/GenBank/DDBJ databases">
        <title>Conservation and host-specific expression of non-tandemly repeated heterogenous ribosome RNA gene in arbuscular mycorrhizal fungi.</title>
        <authorList>
            <person name="Maeda T."/>
            <person name="Kobayashi Y."/>
            <person name="Nakagawa T."/>
            <person name="Ezawa T."/>
            <person name="Yamaguchi K."/>
            <person name="Bino T."/>
            <person name="Nishimoto Y."/>
            <person name="Shigenobu S."/>
            <person name="Kawaguchi M."/>
        </authorList>
    </citation>
    <scope>NUCLEOTIDE SEQUENCE</scope>
    <source>
        <strain evidence="4">HR1</strain>
    </source>
</reference>
<protein>
    <submittedName>
        <fullName evidence="4">Ubiquitin-related domain-containing protein</fullName>
    </submittedName>
</protein>
<evidence type="ECO:0000259" key="1">
    <source>
        <dbReference type="PROSITE" id="PS50053"/>
    </source>
</evidence>
<comment type="caution">
    <text evidence="3">The sequence shown here is derived from an EMBL/GenBank/DDBJ whole genome shotgun (WGS) entry which is preliminary data.</text>
</comment>
<dbReference type="InterPro" id="IPR029071">
    <property type="entry name" value="Ubiquitin-like_domsf"/>
</dbReference>
<feature type="domain" description="Ubiquitin-like" evidence="1">
    <location>
        <begin position="21"/>
        <end position="96"/>
    </location>
</feature>
<gene>
    <name evidence="4" type="ORF">RCL2_000426500</name>
    <name evidence="3" type="ORF">RclHR1_03250001</name>
    <name evidence="2" type="ORF">RclHR1_15820010</name>
</gene>
<dbReference type="STRING" id="94130.A0A2Z6R861"/>
<keyword evidence="5" id="KW-1185">Reference proteome</keyword>
<organism evidence="3 5">
    <name type="scientific">Rhizophagus clarus</name>
    <dbReference type="NCBI Taxonomy" id="94130"/>
    <lineage>
        <taxon>Eukaryota</taxon>
        <taxon>Fungi</taxon>
        <taxon>Fungi incertae sedis</taxon>
        <taxon>Mucoromycota</taxon>
        <taxon>Glomeromycotina</taxon>
        <taxon>Glomeromycetes</taxon>
        <taxon>Glomerales</taxon>
        <taxon>Glomeraceae</taxon>
        <taxon>Rhizophagus</taxon>
    </lineage>
</organism>
<dbReference type="Pfam" id="PF11976">
    <property type="entry name" value="Rad60-SLD"/>
    <property type="match status" value="1"/>
</dbReference>
<dbReference type="EMBL" id="BEXD01000649">
    <property type="protein sequence ID" value="GBB89144.1"/>
    <property type="molecule type" value="Genomic_DNA"/>
</dbReference>
<dbReference type="AlphaFoldDB" id="A0A2Z6R861"/>
<evidence type="ECO:0000313" key="5">
    <source>
        <dbReference type="Proteomes" id="UP000247702"/>
    </source>
</evidence>
<dbReference type="OrthoDB" id="442921at2759"/>
<dbReference type="EMBL" id="BLAL01000027">
    <property type="protein sequence ID" value="GES76878.1"/>
    <property type="molecule type" value="Genomic_DNA"/>
</dbReference>
<accession>A0A2Z6R861</accession>